<comment type="caution">
    <text evidence="4">The sequence shown here is derived from an EMBL/GenBank/DDBJ whole genome shotgun (WGS) entry which is preliminary data.</text>
</comment>
<evidence type="ECO:0000313" key="5">
    <source>
        <dbReference type="Proteomes" id="UP001055167"/>
    </source>
</evidence>
<dbReference type="PANTHER" id="PTHR30024:SF42">
    <property type="entry name" value="ALIPHATIC SULFONATES-BINDING PROTEIN-RELATED"/>
    <property type="match status" value="1"/>
</dbReference>
<dbReference type="NCBIfam" id="TIGR01728">
    <property type="entry name" value="SsuA_fam"/>
    <property type="match status" value="1"/>
</dbReference>
<dbReference type="PROSITE" id="PS51318">
    <property type="entry name" value="TAT"/>
    <property type="match status" value="1"/>
</dbReference>
<dbReference type="RefSeq" id="WP_128561304.1">
    <property type="nucleotide sequence ID" value="NZ_BPQH01000013.1"/>
</dbReference>
<feature type="domain" description="Solute-binding protein family 3/N-terminal" evidence="3">
    <location>
        <begin position="34"/>
        <end position="249"/>
    </location>
</feature>
<reference evidence="4" key="2">
    <citation type="submission" date="2021-08" db="EMBL/GenBank/DDBJ databases">
        <authorList>
            <person name="Tani A."/>
            <person name="Ola A."/>
            <person name="Ogura Y."/>
            <person name="Katsura K."/>
            <person name="Hayashi T."/>
        </authorList>
    </citation>
    <scope>NUCLEOTIDE SEQUENCE</scope>
    <source>
        <strain evidence="4">KCTC 52305</strain>
    </source>
</reference>
<evidence type="ECO:0000313" key="4">
    <source>
        <dbReference type="EMBL" id="GJD51405.1"/>
    </source>
</evidence>
<protein>
    <submittedName>
        <fullName evidence="4">Aliphatic sulfonates-binding protein</fullName>
    </submittedName>
</protein>
<dbReference type="InterPro" id="IPR010067">
    <property type="entry name" value="ABC_SsuA_sub-bd"/>
</dbReference>
<feature type="signal peptide" evidence="2">
    <location>
        <begin position="1"/>
        <end position="18"/>
    </location>
</feature>
<dbReference type="Gene3D" id="3.40.190.10">
    <property type="entry name" value="Periplasmic binding protein-like II"/>
    <property type="match status" value="2"/>
</dbReference>
<feature type="chain" id="PRO_5047439295" evidence="2">
    <location>
        <begin position="19"/>
        <end position="319"/>
    </location>
</feature>
<dbReference type="EMBL" id="BPQH01000013">
    <property type="protein sequence ID" value="GJD51405.1"/>
    <property type="molecule type" value="Genomic_DNA"/>
</dbReference>
<evidence type="ECO:0000256" key="2">
    <source>
        <dbReference type="SAM" id="SignalP"/>
    </source>
</evidence>
<name>A0ABQ4R150_9HYPH</name>
<evidence type="ECO:0000256" key="1">
    <source>
        <dbReference type="ARBA" id="ARBA00010742"/>
    </source>
</evidence>
<dbReference type="SUPFAM" id="SSF53850">
    <property type="entry name" value="Periplasmic binding protein-like II"/>
    <property type="match status" value="1"/>
</dbReference>
<dbReference type="InterPro" id="IPR006311">
    <property type="entry name" value="TAT_signal"/>
</dbReference>
<organism evidence="4 5">
    <name type="scientific">Methylobacterium crusticola</name>
    <dbReference type="NCBI Taxonomy" id="1697972"/>
    <lineage>
        <taxon>Bacteria</taxon>
        <taxon>Pseudomonadati</taxon>
        <taxon>Pseudomonadota</taxon>
        <taxon>Alphaproteobacteria</taxon>
        <taxon>Hyphomicrobiales</taxon>
        <taxon>Methylobacteriaceae</taxon>
        <taxon>Methylobacterium</taxon>
    </lineage>
</organism>
<keyword evidence="2" id="KW-0732">Signal</keyword>
<dbReference type="Pfam" id="PF13379">
    <property type="entry name" value="NMT1_2"/>
    <property type="match status" value="1"/>
</dbReference>
<reference evidence="4" key="1">
    <citation type="journal article" date="2021" name="Front. Microbiol.">
        <title>Comprehensive Comparative Genomics and Phenotyping of Methylobacterium Species.</title>
        <authorList>
            <person name="Alessa O."/>
            <person name="Ogura Y."/>
            <person name="Fujitani Y."/>
            <person name="Takami H."/>
            <person name="Hayashi T."/>
            <person name="Sahin N."/>
            <person name="Tani A."/>
        </authorList>
    </citation>
    <scope>NUCLEOTIDE SEQUENCE</scope>
    <source>
        <strain evidence="4">KCTC 52305</strain>
    </source>
</reference>
<proteinExistence type="inferred from homology"/>
<dbReference type="Proteomes" id="UP001055167">
    <property type="component" value="Unassembled WGS sequence"/>
</dbReference>
<accession>A0ABQ4R150</accession>
<evidence type="ECO:0000259" key="3">
    <source>
        <dbReference type="SMART" id="SM00062"/>
    </source>
</evidence>
<gene>
    <name evidence="4" type="primary">ssuA_6</name>
    <name evidence="4" type="ORF">OPKNFCMD_4159</name>
</gene>
<dbReference type="InterPro" id="IPR001638">
    <property type="entry name" value="Solute-binding_3/MltF_N"/>
</dbReference>
<sequence>MITRRTALGGLLAGPALAAAPALRAARAAEVPREFRIGYQKSGILVVARQQGTIEARLKALGVESVRWVEFQYGPPIMEALGIGSIDLGAAGDTPPVFAQAAGAKIVYAAATPAQQSAILLPPGSAVADLAGLRAKRIAFAKGSSSHNFVVQALAKAGLTPADVTPAYLNPADAVAAFARGSVDAWAVWDPYFAIAELRHGAKVLTTTQGILASNSFYLANRDFAARAPAVLKAAIEGIRASTEWAAGHRDTLAQTMSEVTGVERAAQQRTVERLTIEVTPVTDRIVASQQAIADTFHALGLVPRAITVRDAVWAAPQS</sequence>
<keyword evidence="5" id="KW-1185">Reference proteome</keyword>
<dbReference type="SMART" id="SM00062">
    <property type="entry name" value="PBPb"/>
    <property type="match status" value="1"/>
</dbReference>
<comment type="similarity">
    <text evidence="1">Belongs to the bacterial solute-binding protein SsuA/TauA family.</text>
</comment>
<dbReference type="PANTHER" id="PTHR30024">
    <property type="entry name" value="ALIPHATIC SULFONATES-BINDING PROTEIN-RELATED"/>
    <property type="match status" value="1"/>
</dbReference>